<protein>
    <submittedName>
        <fullName evidence="2 4">Uncharacterized protein</fullName>
    </submittedName>
</protein>
<evidence type="ECO:0000313" key="2">
    <source>
        <dbReference type="EMBL" id="VDL62060.1"/>
    </source>
</evidence>
<reference evidence="2 3" key="2">
    <citation type="submission" date="2018-11" db="EMBL/GenBank/DDBJ databases">
        <authorList>
            <consortium name="Pathogen Informatics"/>
        </authorList>
    </citation>
    <scope>NUCLEOTIDE SEQUENCE [LARGE SCALE GENOMIC DNA]</scope>
</reference>
<dbReference type="Proteomes" id="UP000271162">
    <property type="component" value="Unassembled WGS sequence"/>
</dbReference>
<dbReference type="AlphaFoldDB" id="A0A0N4XCB9"/>
<accession>A0A0N4XCB9</accession>
<sequence>MSMCGGGRHPGRDVDQAEGVQKPTGTGRSEGGGKEEAGSWLEMPSVYGHAMAGGEQHAHTFHSAAISAVK</sequence>
<keyword evidence="3" id="KW-1185">Reference proteome</keyword>
<feature type="region of interest" description="Disordered" evidence="1">
    <location>
        <begin position="1"/>
        <end position="40"/>
    </location>
</feature>
<evidence type="ECO:0000256" key="1">
    <source>
        <dbReference type="SAM" id="MobiDB-lite"/>
    </source>
</evidence>
<gene>
    <name evidence="2" type="ORF">NBR_LOCUS86</name>
</gene>
<dbReference type="EMBL" id="UYSL01000016">
    <property type="protein sequence ID" value="VDL62060.1"/>
    <property type="molecule type" value="Genomic_DNA"/>
</dbReference>
<dbReference type="WBParaSite" id="NBR_0000008501-mRNA-1">
    <property type="protein sequence ID" value="NBR_0000008501-mRNA-1"/>
    <property type="gene ID" value="NBR_0000008501"/>
</dbReference>
<reference evidence="4" key="1">
    <citation type="submission" date="2017-02" db="UniProtKB">
        <authorList>
            <consortium name="WormBaseParasite"/>
        </authorList>
    </citation>
    <scope>IDENTIFICATION</scope>
</reference>
<organism evidence="4">
    <name type="scientific">Nippostrongylus brasiliensis</name>
    <name type="common">Rat hookworm</name>
    <dbReference type="NCBI Taxonomy" id="27835"/>
    <lineage>
        <taxon>Eukaryota</taxon>
        <taxon>Metazoa</taxon>
        <taxon>Ecdysozoa</taxon>
        <taxon>Nematoda</taxon>
        <taxon>Chromadorea</taxon>
        <taxon>Rhabditida</taxon>
        <taxon>Rhabditina</taxon>
        <taxon>Rhabditomorpha</taxon>
        <taxon>Strongyloidea</taxon>
        <taxon>Heligmosomidae</taxon>
        <taxon>Nippostrongylus</taxon>
    </lineage>
</organism>
<evidence type="ECO:0000313" key="3">
    <source>
        <dbReference type="Proteomes" id="UP000271162"/>
    </source>
</evidence>
<proteinExistence type="predicted"/>
<evidence type="ECO:0000313" key="4">
    <source>
        <dbReference type="WBParaSite" id="NBR_0000008501-mRNA-1"/>
    </source>
</evidence>
<name>A0A0N4XCB9_NIPBR</name>